<feature type="region of interest" description="Disordered" evidence="1">
    <location>
        <begin position="184"/>
        <end position="263"/>
    </location>
</feature>
<evidence type="ECO:0000256" key="1">
    <source>
        <dbReference type="SAM" id="MobiDB-lite"/>
    </source>
</evidence>
<feature type="compositionally biased region" description="Polar residues" evidence="1">
    <location>
        <begin position="240"/>
        <end position="256"/>
    </location>
</feature>
<dbReference type="InterPro" id="IPR029480">
    <property type="entry name" value="Transpos_assoc"/>
</dbReference>
<evidence type="ECO:0000313" key="4">
    <source>
        <dbReference type="Proteomes" id="UP001417504"/>
    </source>
</evidence>
<sequence length="514" mass="59276">MYASRAWMYNRVEGGFTRLEFVIGVRAFINFVRKHCTTFLHEQNTRCPCRKCGNEKYFDLETVELHLMNYGFVPDYYCWTKHGEEEGLLLLKEQLVQQQLFLQQLSLQQYPRQSQFFQQYPYLPPLQRPPKRAPFFQTPVSSHVHSHLSTFMSFPSLFGLYDLATLQAYSTLFALQLRSPITGHVTSKGSAHASPSHQQDHQHIPITPFHSGLYASPSTSHHVEHASHSPSTLGHHLSDLSINSAPHGQRRGNQAITVPRGKGNAAQDRGRIFLFVLEEEPFKLSLQPMLEASRKMTRAYKNDLHKDGYCWETVPDHIKEQYWIRWKGHFNWDQLDDVIIRLLYDRHIATHYSDFISKMVKKPTKPDYISLEIFEHYKKMQSTPDYKAKSNQTSQNQRTEVGGLGVGMAVHASGSISIHRHALRLEKKFGRSPSALELYLYLHNKDHDCVTFLDSRAETIVTAICNRRLELAQLHGPDTPIDEIELYLSVVEHNDKGQRFGLGWTPSGIDEVYT</sequence>
<accession>A0AAP0JSR9</accession>
<name>A0AAP0JSR9_9MAGN</name>
<dbReference type="AlphaFoldDB" id="A0AAP0JSR9"/>
<organism evidence="3 4">
    <name type="scientific">Stephania japonica</name>
    <dbReference type="NCBI Taxonomy" id="461633"/>
    <lineage>
        <taxon>Eukaryota</taxon>
        <taxon>Viridiplantae</taxon>
        <taxon>Streptophyta</taxon>
        <taxon>Embryophyta</taxon>
        <taxon>Tracheophyta</taxon>
        <taxon>Spermatophyta</taxon>
        <taxon>Magnoliopsida</taxon>
        <taxon>Ranunculales</taxon>
        <taxon>Menispermaceae</taxon>
        <taxon>Menispermoideae</taxon>
        <taxon>Cissampelideae</taxon>
        <taxon>Stephania</taxon>
    </lineage>
</organism>
<evidence type="ECO:0000313" key="3">
    <source>
        <dbReference type="EMBL" id="KAK9138257.1"/>
    </source>
</evidence>
<dbReference type="Proteomes" id="UP001417504">
    <property type="component" value="Unassembled WGS sequence"/>
</dbReference>
<dbReference type="Pfam" id="PF13963">
    <property type="entry name" value="Transpos_assoc"/>
    <property type="match status" value="1"/>
</dbReference>
<gene>
    <name evidence="3" type="ORF">Sjap_008851</name>
</gene>
<protein>
    <recommendedName>
        <fullName evidence="2">Transposase-associated domain-containing protein</fullName>
    </recommendedName>
</protein>
<feature type="domain" description="Transposase-associated" evidence="2">
    <location>
        <begin position="5"/>
        <end position="84"/>
    </location>
</feature>
<feature type="compositionally biased region" description="Polar residues" evidence="1">
    <location>
        <begin position="184"/>
        <end position="197"/>
    </location>
</feature>
<dbReference type="InterPro" id="IPR004252">
    <property type="entry name" value="Probable_transposase_24"/>
</dbReference>
<dbReference type="EMBL" id="JBBNAE010000003">
    <property type="protein sequence ID" value="KAK9138257.1"/>
    <property type="molecule type" value="Genomic_DNA"/>
</dbReference>
<proteinExistence type="predicted"/>
<evidence type="ECO:0000259" key="2">
    <source>
        <dbReference type="Pfam" id="PF13963"/>
    </source>
</evidence>
<keyword evidence="4" id="KW-1185">Reference proteome</keyword>
<comment type="caution">
    <text evidence="3">The sequence shown here is derived from an EMBL/GenBank/DDBJ whole genome shotgun (WGS) entry which is preliminary data.</text>
</comment>
<dbReference type="Pfam" id="PF03004">
    <property type="entry name" value="Transposase_24"/>
    <property type="match status" value="1"/>
</dbReference>
<reference evidence="3 4" key="1">
    <citation type="submission" date="2024-01" db="EMBL/GenBank/DDBJ databases">
        <title>Genome assemblies of Stephania.</title>
        <authorList>
            <person name="Yang L."/>
        </authorList>
    </citation>
    <scope>NUCLEOTIDE SEQUENCE [LARGE SCALE GENOMIC DNA]</scope>
    <source>
        <strain evidence="3">QJT</strain>
        <tissue evidence="3">Leaf</tissue>
    </source>
</reference>